<evidence type="ECO:0000256" key="26">
    <source>
        <dbReference type="SAM" id="MobiDB-lite"/>
    </source>
</evidence>
<dbReference type="PIRSF" id="PIRSF000617">
    <property type="entry name" value="TyrPK_HGF-R"/>
    <property type="match status" value="1"/>
</dbReference>
<dbReference type="Gene3D" id="2.60.40.10">
    <property type="entry name" value="Immunoglobulins"/>
    <property type="match status" value="3"/>
</dbReference>
<feature type="disulfide bond" evidence="22">
    <location>
        <begin position="287"/>
        <end position="351"/>
    </location>
</feature>
<comment type="subcellular location">
    <subcellularLocation>
        <location evidence="1">Membrane</location>
        <topology evidence="1">Single-pass type I membrane protein</topology>
    </subcellularLocation>
</comment>
<accession>A0A8J6EKM3</accession>
<keyword evidence="10" id="KW-0418">Kinase</keyword>
<keyword evidence="9 21" id="KW-0547">Nucleotide-binding</keyword>
<dbReference type="Gene3D" id="1.10.510.10">
    <property type="entry name" value="Transferase(Phosphotransferase) domain 1"/>
    <property type="match status" value="1"/>
</dbReference>
<dbReference type="EMBL" id="WNTK01000218">
    <property type="protein sequence ID" value="KAG9470833.1"/>
    <property type="molecule type" value="Genomic_DNA"/>
</dbReference>
<keyword evidence="32" id="KW-1185">Reference proteome</keyword>
<evidence type="ECO:0000259" key="30">
    <source>
        <dbReference type="PROSITE" id="PS51004"/>
    </source>
</evidence>
<dbReference type="GO" id="GO:0005886">
    <property type="term" value="C:plasma membrane"/>
    <property type="evidence" value="ECO:0007669"/>
    <property type="project" value="TreeGrafter"/>
</dbReference>
<evidence type="ECO:0000256" key="22">
    <source>
        <dbReference type="PIRSR" id="PIRSR000617-3"/>
    </source>
</evidence>
<evidence type="ECO:0000256" key="8">
    <source>
        <dbReference type="ARBA" id="ARBA00022737"/>
    </source>
</evidence>
<sequence length="1363" mass="152788">MMWMCSWILFIFWASSASTWQCPDRPFDSLDRDVHYILPNFTAPGTIQNVAAKEEPDSLLFLTTTNRLQVVRSTDLHLLQDLITGPTNHSECTLCSKCVMGSAHPGQEENTASQVLVLDPEEDVLYHCGSSLHGLCFSHEFDDYGISSSSCLFRQEDNTLSLCPDCITSPMGTMVNVVLHLNYVYFYVASSVNSDVMKNYSTTSVSIRRLLTHGDGFAKNFHSLTVLPPFQDVYPIRYVYTFKTSDYVYFLTVQPESLQSRTYHSRLVRLSAKEEEMKSYRELVLECRVEEKRRRRSEPKTFNILQAAHVVGVGKDLLTELNLEDKDLVLFAAFAQSQPNSEKPEKASAVCAFPLKLIDWSIEEGMRKCCSVKYTEKLSRGLRYYQDDHYCPQNVNELALFTDVSCLTVPTLVTPPMARLDLFNGRMNEILLTSLYVTTQDNLTIGHFGTSDGRVVQVILQRNSNPRILSNFSLSSSHPVSRDVIRIGDDLLFITGNQVTKVSVTGPGCRHLLSCGRCLRAPRFMGCGWCNNGCSRREDCQGAWNQDTCLPIVTNFYPMVAPLRGQTNVTICGRHFQSRNIFDGPANAPITAQTHQVFVGQRSCAVDPQKSNSRRLVCTLRTDGPPFAATPAEIIITIKENLRNVAYYVDGSAAIGGFSYVEPLLMSVSPSFGPVAGGSRLILKGRNLTVGENQRVFIGDSECTIYNELCPAGGLCCVSPPVSSLGLKNITLWLDGAKTPHPQPFTYKPNPAVNSIQPNCSLARGSSLTIQGSNLDSVSSITISYKGRKQICEGAFSSNRILCSIPPTLEDKARWGDLSLELDGLVYNYSKFPVFTYTIHPFENEEKRFQLKKGDNEIEAHHAFLARVLGCLDVSMTVDGRECYPKVLENEITCRIPKDMVIPSQGASVQVCVDGVCTDLGHVVVMNLLDSLVGILLGTVISLIVLAILIFFILKERNKRKKKATENLELLANNNRGTIVSPTSFPRGDYRESYIPGSSSGGVSYRGGSIGTGSMPLLITSVLDDLRPELLDEVKDVLIPQSRLITRRDQIIGKGHFGSVYHGTYIDEDGQELHCAVKSLNRITDVEEVEEFLREGILMKEFHHPHVLSLIGIFLPQEGLPLVVLPYMSHGDLRHFIRSEDRNPTVKDLVGFGLQVSRGMEYLAQRKFVHRDLAARNCMLDETYKVKVADFGLARDVFDKEYYSVRRHRNARLPVKWMALESLQTQKFTTKSDVWSFGVLLWELMTRGAPPYPDVDPYDITRYLFRGRRLPQPEYCPDPLYTLMLQCWSSHPEDRPTFTELVSEMEVISNSLWGDHYINLNVTYINLDRDQLYPPAPPGSEDELENFTTDEGSEEEDAAKGTL</sequence>
<organism evidence="31 32">
    <name type="scientific">Eleutherodactylus coqui</name>
    <name type="common">Puerto Rican coqui</name>
    <dbReference type="NCBI Taxonomy" id="57060"/>
    <lineage>
        <taxon>Eukaryota</taxon>
        <taxon>Metazoa</taxon>
        <taxon>Chordata</taxon>
        <taxon>Craniata</taxon>
        <taxon>Vertebrata</taxon>
        <taxon>Euteleostomi</taxon>
        <taxon>Amphibia</taxon>
        <taxon>Batrachia</taxon>
        <taxon>Anura</taxon>
        <taxon>Neobatrachia</taxon>
        <taxon>Hyloidea</taxon>
        <taxon>Eleutherodactylidae</taxon>
        <taxon>Eleutherodactylinae</taxon>
        <taxon>Eleutherodactylus</taxon>
        <taxon>Eleutherodactylus</taxon>
    </lineage>
</organism>
<dbReference type="FunFam" id="3.30.1680.10:FF:000006">
    <property type="entry name" value="Macrophage-stimulating 1 receptor b"/>
    <property type="match status" value="1"/>
</dbReference>
<evidence type="ECO:0000256" key="17">
    <source>
        <dbReference type="ARBA" id="ARBA00023170"/>
    </source>
</evidence>
<feature type="disulfide bond" evidence="22">
    <location>
        <begin position="95"/>
        <end position="98"/>
    </location>
</feature>
<feature type="modified residue" description="Phosphotyrosine; by autocatalysis" evidence="23">
    <location>
        <position position="1202"/>
    </location>
</feature>
<feature type="modified residue" description="Phosphotyrosine; by autocatalysis" evidence="23">
    <location>
        <position position="1203"/>
    </location>
</feature>
<feature type="transmembrane region" description="Helical" evidence="27">
    <location>
        <begin position="932"/>
        <end position="954"/>
    </location>
</feature>
<feature type="disulfide bond" evidence="22">
    <location>
        <begin position="163"/>
        <end position="166"/>
    </location>
</feature>
<dbReference type="GO" id="GO:0043235">
    <property type="term" value="C:receptor complex"/>
    <property type="evidence" value="ECO:0007669"/>
    <property type="project" value="TreeGrafter"/>
</dbReference>
<protein>
    <recommendedName>
        <fullName evidence="3">receptor protein-tyrosine kinase</fullName>
        <ecNumber evidence="3">2.7.10.1</ecNumber>
    </recommendedName>
</protein>
<dbReference type="Gene3D" id="3.30.1680.10">
    <property type="entry name" value="ligand-binding face of the semaphorins, domain 2"/>
    <property type="match status" value="1"/>
</dbReference>
<keyword evidence="11 21" id="KW-0067">ATP-binding</keyword>
<keyword evidence="8" id="KW-0677">Repeat</keyword>
<evidence type="ECO:0000313" key="31">
    <source>
        <dbReference type="EMBL" id="KAG9470833.1"/>
    </source>
</evidence>
<dbReference type="InterPro" id="IPR001245">
    <property type="entry name" value="Ser-Thr/Tyr_kinase_cat_dom"/>
</dbReference>
<keyword evidence="7 28" id="KW-0732">Signal</keyword>
<feature type="signal peptide" evidence="28">
    <location>
        <begin position="1"/>
        <end position="19"/>
    </location>
</feature>
<feature type="disulfide bond" evidence="22">
    <location>
        <begin position="515"/>
        <end position="549"/>
    </location>
</feature>
<evidence type="ECO:0000256" key="15">
    <source>
        <dbReference type="ARBA" id="ARBA00023137"/>
    </source>
</evidence>
<dbReference type="PRINTS" id="PR00109">
    <property type="entry name" value="TYRKINASE"/>
</dbReference>
<feature type="disulfide bond" evidence="22">
    <location>
        <begin position="128"/>
        <end position="136"/>
    </location>
</feature>
<evidence type="ECO:0000256" key="24">
    <source>
        <dbReference type="PROSITE-ProRule" id="PRU00352"/>
    </source>
</evidence>
<feature type="modified residue" description="Phosphotyrosine; by autocatalysis" evidence="23">
    <location>
        <position position="1324"/>
    </location>
</feature>
<dbReference type="GO" id="GO:0006909">
    <property type="term" value="P:phagocytosis"/>
    <property type="evidence" value="ECO:0007669"/>
    <property type="project" value="TreeGrafter"/>
</dbReference>
<dbReference type="InterPro" id="IPR016201">
    <property type="entry name" value="PSI"/>
</dbReference>
<keyword evidence="4" id="KW-0597">Phosphoprotein</keyword>
<evidence type="ECO:0000256" key="23">
    <source>
        <dbReference type="PIRSR" id="PIRSR000617-4"/>
    </source>
</evidence>
<dbReference type="PROSITE" id="PS00107">
    <property type="entry name" value="PROTEIN_KINASE_ATP"/>
    <property type="match status" value="1"/>
</dbReference>
<feature type="domain" description="Sema" evidence="30">
    <location>
        <begin position="22"/>
        <end position="504"/>
    </location>
</feature>
<feature type="disulfide bond" evidence="22">
    <location>
        <begin position="518"/>
        <end position="534"/>
    </location>
</feature>
<dbReference type="Pfam" id="PF07714">
    <property type="entry name" value="PK_Tyr_Ser-Thr"/>
    <property type="match status" value="1"/>
</dbReference>
<dbReference type="InterPro" id="IPR050122">
    <property type="entry name" value="RTK"/>
</dbReference>
<dbReference type="PROSITE" id="PS50011">
    <property type="entry name" value="PROTEIN_KINASE_DOM"/>
    <property type="match status" value="1"/>
</dbReference>
<dbReference type="Pfam" id="PF01437">
    <property type="entry name" value="PSI"/>
    <property type="match status" value="1"/>
</dbReference>
<dbReference type="Gene3D" id="3.30.200.20">
    <property type="entry name" value="Phosphorylase Kinase, domain 1"/>
    <property type="match status" value="1"/>
</dbReference>
<dbReference type="InterPro" id="IPR002165">
    <property type="entry name" value="Plexin_repeat"/>
</dbReference>
<evidence type="ECO:0000256" key="27">
    <source>
        <dbReference type="SAM" id="Phobius"/>
    </source>
</evidence>
<dbReference type="SUPFAM" id="SSF103575">
    <property type="entry name" value="Plexin repeat"/>
    <property type="match status" value="1"/>
</dbReference>
<feature type="disulfide bond" evidence="22">
    <location>
        <begin position="530"/>
        <end position="540"/>
    </location>
</feature>
<evidence type="ECO:0000256" key="25">
    <source>
        <dbReference type="PROSITE-ProRule" id="PRU10141"/>
    </source>
</evidence>
<comment type="catalytic activity">
    <reaction evidence="19">
        <text>L-tyrosyl-[protein] + ATP = O-phospho-L-tyrosyl-[protein] + ADP + H(+)</text>
        <dbReference type="Rhea" id="RHEA:10596"/>
        <dbReference type="Rhea" id="RHEA-COMP:10136"/>
        <dbReference type="Rhea" id="RHEA-COMP:20101"/>
        <dbReference type="ChEBI" id="CHEBI:15378"/>
        <dbReference type="ChEBI" id="CHEBI:30616"/>
        <dbReference type="ChEBI" id="CHEBI:46858"/>
        <dbReference type="ChEBI" id="CHEBI:61978"/>
        <dbReference type="ChEBI" id="CHEBI:456216"/>
        <dbReference type="EC" id="2.7.10.1"/>
    </reaction>
</comment>
<dbReference type="PROSITE" id="PS00109">
    <property type="entry name" value="PROTEIN_KINASE_TYR"/>
    <property type="match status" value="1"/>
</dbReference>
<dbReference type="SMART" id="SM00429">
    <property type="entry name" value="IPT"/>
    <property type="match status" value="3"/>
</dbReference>
<name>A0A8J6EKM3_ELECQ</name>
<evidence type="ECO:0000256" key="4">
    <source>
        <dbReference type="ARBA" id="ARBA00022553"/>
    </source>
</evidence>
<dbReference type="FunFam" id="1.10.510.10:FF:000093">
    <property type="entry name" value="Hepatocyte growth factor receptor"/>
    <property type="match status" value="1"/>
</dbReference>
<keyword evidence="13 27" id="KW-1133">Transmembrane helix</keyword>
<dbReference type="SMART" id="SM00630">
    <property type="entry name" value="Sema"/>
    <property type="match status" value="1"/>
</dbReference>
<comment type="caution">
    <text evidence="31">The sequence shown here is derived from an EMBL/GenBank/DDBJ whole genome shotgun (WGS) entry which is preliminary data.</text>
</comment>
<keyword evidence="15" id="KW-0829">Tyrosine-protein kinase</keyword>
<feature type="disulfide bond" evidence="22">
    <location>
        <begin position="370"/>
        <end position="406"/>
    </location>
</feature>
<evidence type="ECO:0000256" key="14">
    <source>
        <dbReference type="ARBA" id="ARBA00023136"/>
    </source>
</evidence>
<evidence type="ECO:0000256" key="21">
    <source>
        <dbReference type="PIRSR" id="PIRSR000617-2"/>
    </source>
</evidence>
<evidence type="ECO:0000256" key="9">
    <source>
        <dbReference type="ARBA" id="ARBA00022741"/>
    </source>
</evidence>
<comment type="similarity">
    <text evidence="2">Belongs to the plexin family.</text>
</comment>
<keyword evidence="12" id="KW-0832">Ubl conjugation</keyword>
<dbReference type="InterPro" id="IPR000719">
    <property type="entry name" value="Prot_kinase_dom"/>
</dbReference>
<dbReference type="CDD" id="cd05058">
    <property type="entry name" value="PTKc_Met_Ron"/>
    <property type="match status" value="1"/>
</dbReference>
<feature type="chain" id="PRO_5035203642" description="receptor protein-tyrosine kinase" evidence="28">
    <location>
        <begin position="20"/>
        <end position="1363"/>
    </location>
</feature>
<keyword evidence="16 22" id="KW-1015">Disulfide bond</keyword>
<dbReference type="InterPro" id="IPR013783">
    <property type="entry name" value="Ig-like_fold"/>
</dbReference>
<dbReference type="GO" id="GO:0007169">
    <property type="term" value="P:cell surface receptor protein tyrosine kinase signaling pathway"/>
    <property type="evidence" value="ECO:0007669"/>
    <property type="project" value="InterPro"/>
</dbReference>
<evidence type="ECO:0000256" key="19">
    <source>
        <dbReference type="ARBA" id="ARBA00051243"/>
    </source>
</evidence>
<dbReference type="InterPro" id="IPR011009">
    <property type="entry name" value="Kinase-like_dom_sf"/>
</dbReference>
<evidence type="ECO:0000259" key="29">
    <source>
        <dbReference type="PROSITE" id="PS50011"/>
    </source>
</evidence>
<dbReference type="InterPro" id="IPR014756">
    <property type="entry name" value="Ig_E-set"/>
</dbReference>
<feature type="binding site" evidence="21 25">
    <location>
        <position position="1078"/>
    </location>
    <ligand>
        <name>ATP</name>
        <dbReference type="ChEBI" id="CHEBI:30616"/>
    </ligand>
</feature>
<keyword evidence="14 27" id="KW-0472">Membrane</keyword>
<evidence type="ECO:0000256" key="10">
    <source>
        <dbReference type="ARBA" id="ARBA00022777"/>
    </source>
</evidence>
<dbReference type="Proteomes" id="UP000770717">
    <property type="component" value="Unassembled WGS sequence"/>
</dbReference>
<dbReference type="OrthoDB" id="9985181at2759"/>
<dbReference type="GO" id="GO:0007399">
    <property type="term" value="P:nervous system development"/>
    <property type="evidence" value="ECO:0007669"/>
    <property type="project" value="TreeGrafter"/>
</dbReference>
<dbReference type="GO" id="GO:0005524">
    <property type="term" value="F:ATP binding"/>
    <property type="evidence" value="ECO:0007669"/>
    <property type="project" value="UniProtKB-UniRule"/>
</dbReference>
<dbReference type="GO" id="GO:0016477">
    <property type="term" value="P:cell migration"/>
    <property type="evidence" value="ECO:0007669"/>
    <property type="project" value="TreeGrafter"/>
</dbReference>
<evidence type="ECO:0000256" key="5">
    <source>
        <dbReference type="ARBA" id="ARBA00022679"/>
    </source>
</evidence>
<feature type="binding site" evidence="21">
    <location>
        <begin position="1052"/>
        <end position="1060"/>
    </location>
    <ligand>
        <name>ATP</name>
        <dbReference type="ChEBI" id="CHEBI:30616"/>
    </ligand>
</feature>
<evidence type="ECO:0000256" key="28">
    <source>
        <dbReference type="SAM" id="SignalP"/>
    </source>
</evidence>
<proteinExistence type="inferred from homology"/>
<dbReference type="InterPro" id="IPR020635">
    <property type="entry name" value="Tyr_kinase_cat_dom"/>
</dbReference>
<dbReference type="PROSITE" id="PS51004">
    <property type="entry name" value="SEMA"/>
    <property type="match status" value="1"/>
</dbReference>
<evidence type="ECO:0000256" key="7">
    <source>
        <dbReference type="ARBA" id="ARBA00022729"/>
    </source>
</evidence>
<evidence type="ECO:0000256" key="2">
    <source>
        <dbReference type="ARBA" id="ARBA00010297"/>
    </source>
</evidence>
<evidence type="ECO:0000256" key="11">
    <source>
        <dbReference type="ARBA" id="ARBA00022840"/>
    </source>
</evidence>
<dbReference type="InterPro" id="IPR016244">
    <property type="entry name" value="Tyr_kinase_HGF/MSP_rcpt"/>
</dbReference>
<evidence type="ECO:0000313" key="32">
    <source>
        <dbReference type="Proteomes" id="UP000770717"/>
    </source>
</evidence>
<dbReference type="Gene3D" id="2.130.10.10">
    <property type="entry name" value="YVTN repeat-like/Quinoprotein amine dehydrogenase"/>
    <property type="match status" value="1"/>
</dbReference>
<dbReference type="InterPro" id="IPR001627">
    <property type="entry name" value="Semap_dom"/>
</dbReference>
<feature type="disulfide bond" evidence="22">
    <location>
        <begin position="509"/>
        <end position="527"/>
    </location>
</feature>
<evidence type="ECO:0000256" key="12">
    <source>
        <dbReference type="ARBA" id="ARBA00022843"/>
    </source>
</evidence>
<feature type="binding site" evidence="21">
    <location>
        <begin position="1125"/>
        <end position="1128"/>
    </location>
    <ligand>
        <name>ATP</name>
        <dbReference type="ChEBI" id="CHEBI:30616"/>
    </ligand>
</feature>
<evidence type="ECO:0000256" key="20">
    <source>
        <dbReference type="PIRSR" id="PIRSR000617-1"/>
    </source>
</evidence>
<evidence type="ECO:0000256" key="3">
    <source>
        <dbReference type="ARBA" id="ARBA00011902"/>
    </source>
</evidence>
<dbReference type="InterPro" id="IPR008266">
    <property type="entry name" value="Tyr_kinase_AS"/>
</dbReference>
<dbReference type="InterPro" id="IPR015943">
    <property type="entry name" value="WD40/YVTN_repeat-like_dom_sf"/>
</dbReference>
<dbReference type="Pfam" id="PF01833">
    <property type="entry name" value="TIG"/>
    <property type="match status" value="3"/>
</dbReference>
<feature type="active site" description="Proton acceptor" evidence="20">
    <location>
        <position position="1172"/>
    </location>
</feature>
<feature type="binding site" evidence="21">
    <location>
        <position position="1176"/>
    </location>
    <ligand>
        <name>ATP</name>
        <dbReference type="ChEBI" id="CHEBI:30616"/>
    </ligand>
</feature>
<keyword evidence="18" id="KW-0325">Glycoprotein</keyword>
<dbReference type="SUPFAM" id="SSF81296">
    <property type="entry name" value="E set domains"/>
    <property type="match status" value="3"/>
</dbReference>
<evidence type="ECO:0000256" key="18">
    <source>
        <dbReference type="ARBA" id="ARBA00023180"/>
    </source>
</evidence>
<feature type="modified residue" description="Phosphotyrosine; by autocatalysis" evidence="23">
    <location>
        <position position="1317"/>
    </location>
</feature>
<reference evidence="31" key="1">
    <citation type="thesis" date="2020" institute="ProQuest LLC" country="789 East Eisenhower Parkway, Ann Arbor, MI, USA">
        <title>Comparative Genomics and Chromosome Evolution.</title>
        <authorList>
            <person name="Mudd A.B."/>
        </authorList>
    </citation>
    <scope>NUCLEOTIDE SEQUENCE</scope>
    <source>
        <strain evidence="31">HN-11 Male</strain>
        <tissue evidence="31">Kidney and liver</tissue>
    </source>
</reference>
<feature type="disulfide bond" evidence="22">
    <location>
        <begin position="369"/>
        <end position="391"/>
    </location>
</feature>
<feature type="region of interest" description="Disordered" evidence="26">
    <location>
        <begin position="1334"/>
        <end position="1363"/>
    </location>
</feature>
<dbReference type="InterPro" id="IPR002909">
    <property type="entry name" value="IPT_dom"/>
</dbReference>
<dbReference type="SMART" id="SM00219">
    <property type="entry name" value="TyrKc"/>
    <property type="match status" value="1"/>
</dbReference>
<dbReference type="CDD" id="cd00603">
    <property type="entry name" value="IPT_PCSR"/>
    <property type="match status" value="1"/>
</dbReference>
<dbReference type="FunFam" id="3.30.200.20:FF:000251">
    <property type="entry name" value="Macrophage stimulating 1 receptor"/>
    <property type="match status" value="1"/>
</dbReference>
<evidence type="ECO:0000256" key="1">
    <source>
        <dbReference type="ARBA" id="ARBA00004479"/>
    </source>
</evidence>
<dbReference type="InterPro" id="IPR036352">
    <property type="entry name" value="Semap_dom_sf"/>
</dbReference>
<dbReference type="SMART" id="SM00423">
    <property type="entry name" value="PSI"/>
    <property type="match status" value="1"/>
</dbReference>
<dbReference type="Pfam" id="PF01403">
    <property type="entry name" value="Sema"/>
    <property type="match status" value="1"/>
</dbReference>
<feature type="domain" description="Protein kinase" evidence="29">
    <location>
        <begin position="1046"/>
        <end position="1308"/>
    </location>
</feature>
<keyword evidence="17" id="KW-0675">Receptor</keyword>
<keyword evidence="6 27" id="KW-0812">Transmembrane</keyword>
<gene>
    <name evidence="31" type="ORF">GDO78_016638</name>
</gene>
<comment type="caution">
    <text evidence="24">Lacks conserved residue(s) required for the propagation of feature annotation.</text>
</comment>
<dbReference type="GO" id="GO:0004714">
    <property type="term" value="F:transmembrane receptor protein tyrosine kinase activity"/>
    <property type="evidence" value="ECO:0007669"/>
    <property type="project" value="UniProtKB-EC"/>
</dbReference>
<dbReference type="SUPFAM" id="SSF56112">
    <property type="entry name" value="Protein kinase-like (PK-like)"/>
    <property type="match status" value="1"/>
</dbReference>
<evidence type="ECO:0000256" key="16">
    <source>
        <dbReference type="ARBA" id="ARBA00023157"/>
    </source>
</evidence>
<evidence type="ECO:0000256" key="13">
    <source>
        <dbReference type="ARBA" id="ARBA00022989"/>
    </source>
</evidence>
<dbReference type="InterPro" id="IPR017441">
    <property type="entry name" value="Protein_kinase_ATP_BS"/>
</dbReference>
<keyword evidence="5" id="KW-0808">Transferase</keyword>
<dbReference type="SUPFAM" id="SSF101912">
    <property type="entry name" value="Sema domain"/>
    <property type="match status" value="1"/>
</dbReference>
<dbReference type="EC" id="2.7.10.1" evidence="3"/>
<evidence type="ECO:0000256" key="6">
    <source>
        <dbReference type="ARBA" id="ARBA00022692"/>
    </source>
</evidence>
<dbReference type="PANTHER" id="PTHR24416:SF564">
    <property type="entry name" value="MACROPHAGE-STIMULATING PROTEIN RECEPTOR"/>
    <property type="match status" value="1"/>
</dbReference>
<dbReference type="PANTHER" id="PTHR24416">
    <property type="entry name" value="TYROSINE-PROTEIN KINASE RECEPTOR"/>
    <property type="match status" value="1"/>
</dbReference>